<dbReference type="EC" id="2.1.1.79" evidence="7"/>
<evidence type="ECO:0000256" key="3">
    <source>
        <dbReference type="ARBA" id="ARBA00022679"/>
    </source>
</evidence>
<dbReference type="CDD" id="cd02440">
    <property type="entry name" value="AdoMet_MTases"/>
    <property type="match status" value="1"/>
</dbReference>
<dbReference type="DNASU" id="3835334"/>
<organism evidence="7 8">
    <name type="scientific">Rhodospirillum rubrum (strain ATCC 11170 / ATH 1.1.1 / DSM 467 / LMG 4362 / NCIMB 8255 / S1)</name>
    <dbReference type="NCBI Taxonomy" id="269796"/>
    <lineage>
        <taxon>Bacteria</taxon>
        <taxon>Pseudomonadati</taxon>
        <taxon>Pseudomonadota</taxon>
        <taxon>Alphaproteobacteria</taxon>
        <taxon>Rhodospirillales</taxon>
        <taxon>Rhodospirillaceae</taxon>
        <taxon>Rhodospirillum</taxon>
    </lineage>
</organism>
<dbReference type="PANTHER" id="PTHR43667">
    <property type="entry name" value="CYCLOPROPANE-FATTY-ACYL-PHOSPHOLIPID SYNTHASE"/>
    <property type="match status" value="1"/>
</dbReference>
<evidence type="ECO:0000313" key="7">
    <source>
        <dbReference type="EMBL" id="ABC22710.1"/>
    </source>
</evidence>
<dbReference type="InterPro" id="IPR029063">
    <property type="entry name" value="SAM-dependent_MTases_sf"/>
</dbReference>
<dbReference type="HOGENOM" id="CLU_026434_6_1_5"/>
<dbReference type="EMBL" id="CP000230">
    <property type="protein sequence ID" value="ABC22710.1"/>
    <property type="molecule type" value="Genomic_DNA"/>
</dbReference>
<dbReference type="PIRSF" id="PIRSF003085">
    <property type="entry name" value="CMAS"/>
    <property type="match status" value="1"/>
</dbReference>
<dbReference type="eggNOG" id="COG2230">
    <property type="taxonomic scope" value="Bacteria"/>
</dbReference>
<comment type="similarity">
    <text evidence="1">Belongs to the CFA/CMAS family.</text>
</comment>
<dbReference type="GO" id="GO:0032259">
    <property type="term" value="P:methylation"/>
    <property type="evidence" value="ECO:0007669"/>
    <property type="project" value="UniProtKB-KW"/>
</dbReference>
<dbReference type="InterPro" id="IPR050723">
    <property type="entry name" value="CFA/CMAS"/>
</dbReference>
<dbReference type="InterPro" id="IPR003333">
    <property type="entry name" value="CMAS"/>
</dbReference>
<dbReference type="RefSeq" id="WP_011389663.1">
    <property type="nucleotide sequence ID" value="NC_007643.1"/>
</dbReference>
<keyword evidence="3 7" id="KW-0808">Transferase</keyword>
<reference evidence="7 8" key="1">
    <citation type="journal article" date="2011" name="Stand. Genomic Sci.">
        <title>Complete genome sequence of Rhodospirillum rubrum type strain (S1).</title>
        <authorList>
            <person name="Munk A.C."/>
            <person name="Copeland A."/>
            <person name="Lucas S."/>
            <person name="Lapidus A."/>
            <person name="Del Rio T.G."/>
            <person name="Barry K."/>
            <person name="Detter J.C."/>
            <person name="Hammon N."/>
            <person name="Israni S."/>
            <person name="Pitluck S."/>
            <person name="Brettin T."/>
            <person name="Bruce D."/>
            <person name="Han C."/>
            <person name="Tapia R."/>
            <person name="Gilna P."/>
            <person name="Schmutz J."/>
            <person name="Larimer F."/>
            <person name="Land M."/>
            <person name="Kyrpides N.C."/>
            <person name="Mavromatis K."/>
            <person name="Richardson P."/>
            <person name="Rohde M."/>
            <person name="Goker M."/>
            <person name="Klenk H.P."/>
            <person name="Zhang Y."/>
            <person name="Roberts G.P."/>
            <person name="Reslewic S."/>
            <person name="Schwartz D.C."/>
        </authorList>
    </citation>
    <scope>NUCLEOTIDE SEQUENCE [LARGE SCALE GENOMIC DNA]</scope>
    <source>
        <strain evidence="8">ATCC 11170 / ATH 1.1.1 / DSM 467 / LMG 4362 / NCIMB 8255 / S1</strain>
    </source>
</reference>
<evidence type="ECO:0000256" key="2">
    <source>
        <dbReference type="ARBA" id="ARBA00022603"/>
    </source>
</evidence>
<keyword evidence="8" id="KW-1185">Reference proteome</keyword>
<evidence type="ECO:0000256" key="4">
    <source>
        <dbReference type="ARBA" id="ARBA00022691"/>
    </source>
</evidence>
<dbReference type="Pfam" id="PF02353">
    <property type="entry name" value="CMAS"/>
    <property type="match status" value="1"/>
</dbReference>
<feature type="active site" evidence="6">
    <location>
        <position position="364"/>
    </location>
</feature>
<dbReference type="Gene3D" id="3.40.50.150">
    <property type="entry name" value="Vaccinia Virus protein VP39"/>
    <property type="match status" value="1"/>
</dbReference>
<evidence type="ECO:0000256" key="5">
    <source>
        <dbReference type="ARBA" id="ARBA00023098"/>
    </source>
</evidence>
<keyword evidence="4" id="KW-0949">S-adenosyl-L-methionine</keyword>
<name>Q2RT35_RHORT</name>
<gene>
    <name evidence="7" type="ordered locus">Rru_A1910</name>
</gene>
<dbReference type="PATRIC" id="fig|269796.9.peg.1991"/>
<accession>Q2RT35</accession>
<evidence type="ECO:0000256" key="6">
    <source>
        <dbReference type="PIRSR" id="PIRSR003085-1"/>
    </source>
</evidence>
<evidence type="ECO:0000256" key="1">
    <source>
        <dbReference type="ARBA" id="ARBA00010815"/>
    </source>
</evidence>
<dbReference type="PhylomeDB" id="Q2RT35"/>
<keyword evidence="2 7" id="KW-0489">Methyltransferase</keyword>
<dbReference type="EnsemblBacteria" id="ABC22710">
    <property type="protein sequence ID" value="ABC22710"/>
    <property type="gene ID" value="Rru_A1910"/>
</dbReference>
<protein>
    <submittedName>
        <fullName evidence="7">Cyclopropane-fatty-acyl-phospholipid synthase</fullName>
        <ecNumber evidence="7">2.1.1.79</ecNumber>
    </submittedName>
</protein>
<dbReference type="GO" id="GO:0008825">
    <property type="term" value="F:cyclopropane-fatty-acyl-phospholipid synthase activity"/>
    <property type="evidence" value="ECO:0007669"/>
    <property type="project" value="UniProtKB-EC"/>
</dbReference>
<dbReference type="AlphaFoldDB" id="Q2RT35"/>
<dbReference type="SUPFAM" id="SSF53335">
    <property type="entry name" value="S-adenosyl-L-methionine-dependent methyltransferases"/>
    <property type="match status" value="1"/>
</dbReference>
<dbReference type="KEGG" id="rru:Rru_A1910"/>
<dbReference type="GO" id="GO:0008610">
    <property type="term" value="P:lipid biosynthetic process"/>
    <property type="evidence" value="ECO:0007669"/>
    <property type="project" value="InterPro"/>
</dbReference>
<proteinExistence type="inferred from homology"/>
<sequence>MLFASLLKNRLRLGQLTMIDAKGQTHVLGGDGPGPRVTIRLTDPSLHRRLFLRPHLAIGEAYMEGTLIIERGGLRDFLELIGANLAAIEGSPWVALGQRLSGLMRRLQQRNPVWRSRRNVAHHYDLSGAFYDLFLDSDRQYSCAYFARDGDSLEQAQDNKKRLIAAKLMLRPGQHVLDIGCGWGGLALHLARHHDVRVTGITLSQEQAALARERVRAAGLQDRVTILLKDYRDLDGRFDRVVSVGMLEHVGAPQLADYFRHVGGLLSDDGVALIHSIGRMEPPGSTNVWIRKYIFPGGYSPALSETLAAVEGSGLYLTDAEILRLHYARTLAEWTRRFQANREAARALYDERFCRMWEFYLLGCEMAFRHGNQMVFQLQLARRQDAVPLTRDYLFETMPRSDRRAAGYGTTAHPPSAAAE</sequence>
<keyword evidence="5" id="KW-0443">Lipid metabolism</keyword>
<dbReference type="Proteomes" id="UP000001929">
    <property type="component" value="Chromosome"/>
</dbReference>
<dbReference type="STRING" id="269796.Rru_A1910"/>
<evidence type="ECO:0000313" key="8">
    <source>
        <dbReference type="Proteomes" id="UP000001929"/>
    </source>
</evidence>
<dbReference type="PANTHER" id="PTHR43667:SF1">
    <property type="entry name" value="CYCLOPROPANE-FATTY-ACYL-PHOSPHOLIPID SYNTHASE"/>
    <property type="match status" value="1"/>
</dbReference>